<dbReference type="EMBL" id="BAABHA010000015">
    <property type="protein sequence ID" value="GAA4391454.1"/>
    <property type="molecule type" value="Genomic_DNA"/>
</dbReference>
<proteinExistence type="predicted"/>
<accession>A0ABP8JIL0</accession>
<evidence type="ECO:0000256" key="1">
    <source>
        <dbReference type="ARBA" id="ARBA00022801"/>
    </source>
</evidence>
<evidence type="ECO:0000313" key="4">
    <source>
        <dbReference type="EMBL" id="GAA4391454.1"/>
    </source>
</evidence>
<dbReference type="SUPFAM" id="SSF63829">
    <property type="entry name" value="Calcium-dependent phosphotriesterase"/>
    <property type="match status" value="1"/>
</dbReference>
<organism evidence="4 5">
    <name type="scientific">Hymenobacter koreensis</name>
    <dbReference type="NCBI Taxonomy" id="1084523"/>
    <lineage>
        <taxon>Bacteria</taxon>
        <taxon>Pseudomonadati</taxon>
        <taxon>Bacteroidota</taxon>
        <taxon>Cytophagia</taxon>
        <taxon>Cytophagales</taxon>
        <taxon>Hymenobacteraceae</taxon>
        <taxon>Hymenobacter</taxon>
    </lineage>
</organism>
<dbReference type="PANTHER" id="PTHR47572:SF4">
    <property type="entry name" value="LACTONASE DRP35"/>
    <property type="match status" value="1"/>
</dbReference>
<dbReference type="InterPro" id="IPR011042">
    <property type="entry name" value="6-blade_b-propeller_TolB-like"/>
</dbReference>
<comment type="caution">
    <text evidence="4">The sequence shown here is derived from an EMBL/GenBank/DDBJ whole genome shotgun (WGS) entry which is preliminary data.</text>
</comment>
<feature type="chain" id="PRO_5047358299" evidence="2">
    <location>
        <begin position="22"/>
        <end position="307"/>
    </location>
</feature>
<feature type="domain" description="SMP-30/Gluconolactonase/LRE-like region" evidence="3">
    <location>
        <begin position="51"/>
        <end position="293"/>
    </location>
</feature>
<sequence>MRYSGFRSGLWLAFLLVTANACTTASSGGNTAAGVTAPGATLRLVARQFSFTEGPAVDKAGNVLFTDQPNNTIWKYDTHGQLSKFLAPAGRANGLYFDQRGNLLACADEQNQLWSIAPDGKVTVLLADLQGRRLNGPNDLWVHPGTGSIYFTDPYYQRPYWTRTAPEISSQRVYLLPRGQTQPLVADDQLQKPNGIMGTPDGRQLYVADIEAHKTYRYRIAPDGSLTNRQLFVAQGSDGMTIDHEGNVYLTGDGVTVYNAAGVKIDHIAVPAAWTANVCFGGPDRKTLFITASEAVFTLPMRVQGVQ</sequence>
<dbReference type="Proteomes" id="UP001500454">
    <property type="component" value="Unassembled WGS sequence"/>
</dbReference>
<gene>
    <name evidence="4" type="ORF">GCM10023186_40790</name>
</gene>
<evidence type="ECO:0000259" key="3">
    <source>
        <dbReference type="Pfam" id="PF08450"/>
    </source>
</evidence>
<keyword evidence="2" id="KW-0732">Signal</keyword>
<dbReference type="PANTHER" id="PTHR47572">
    <property type="entry name" value="LIPOPROTEIN-RELATED"/>
    <property type="match status" value="1"/>
</dbReference>
<dbReference type="RefSeq" id="WP_345227224.1">
    <property type="nucleotide sequence ID" value="NZ_BAABHA010000015.1"/>
</dbReference>
<protein>
    <submittedName>
        <fullName evidence="4">SMP-30/gluconolactonase/LRE family protein</fullName>
    </submittedName>
</protein>
<dbReference type="Pfam" id="PF08450">
    <property type="entry name" value="SGL"/>
    <property type="match status" value="1"/>
</dbReference>
<keyword evidence="5" id="KW-1185">Reference proteome</keyword>
<keyword evidence="1" id="KW-0378">Hydrolase</keyword>
<evidence type="ECO:0000256" key="2">
    <source>
        <dbReference type="SAM" id="SignalP"/>
    </source>
</evidence>
<evidence type="ECO:0000313" key="5">
    <source>
        <dbReference type="Proteomes" id="UP001500454"/>
    </source>
</evidence>
<reference evidence="5" key="1">
    <citation type="journal article" date="2019" name="Int. J. Syst. Evol. Microbiol.">
        <title>The Global Catalogue of Microorganisms (GCM) 10K type strain sequencing project: providing services to taxonomists for standard genome sequencing and annotation.</title>
        <authorList>
            <consortium name="The Broad Institute Genomics Platform"/>
            <consortium name="The Broad Institute Genome Sequencing Center for Infectious Disease"/>
            <person name="Wu L."/>
            <person name="Ma J."/>
        </authorList>
    </citation>
    <scope>NUCLEOTIDE SEQUENCE [LARGE SCALE GENOMIC DNA]</scope>
    <source>
        <strain evidence="5">JCM 17924</strain>
    </source>
</reference>
<dbReference type="Gene3D" id="2.120.10.30">
    <property type="entry name" value="TolB, C-terminal domain"/>
    <property type="match status" value="1"/>
</dbReference>
<name>A0ABP8JIL0_9BACT</name>
<dbReference type="InterPro" id="IPR013658">
    <property type="entry name" value="SGL"/>
</dbReference>
<dbReference type="InterPro" id="IPR051262">
    <property type="entry name" value="SMP-30/CGR1_Lactonase"/>
</dbReference>
<feature type="signal peptide" evidence="2">
    <location>
        <begin position="1"/>
        <end position="21"/>
    </location>
</feature>